<reference evidence="15" key="1">
    <citation type="submission" date="2023-07" db="EMBL/GenBank/DDBJ databases">
        <authorList>
            <consortium name="AG Swart"/>
            <person name="Singh M."/>
            <person name="Singh A."/>
            <person name="Seah K."/>
            <person name="Emmerich C."/>
        </authorList>
    </citation>
    <scope>NUCLEOTIDE SEQUENCE</scope>
    <source>
        <strain evidence="15">DP1</strain>
    </source>
</reference>
<protein>
    <recommendedName>
        <fullName evidence="2">non-specific serine/threonine protein kinase</fullName>
        <ecNumber evidence="2">2.7.11.1</ecNumber>
    </recommendedName>
</protein>
<dbReference type="PROSITE" id="PS50297">
    <property type="entry name" value="ANK_REP_REGION"/>
    <property type="match status" value="1"/>
</dbReference>
<evidence type="ECO:0000259" key="14">
    <source>
        <dbReference type="PROSITE" id="PS50011"/>
    </source>
</evidence>
<dbReference type="Gene3D" id="1.10.510.10">
    <property type="entry name" value="Transferase(Phosphotransferase) domain 1"/>
    <property type="match status" value="1"/>
</dbReference>
<feature type="compositionally biased region" description="Basic and acidic residues" evidence="13">
    <location>
        <begin position="632"/>
        <end position="645"/>
    </location>
</feature>
<dbReference type="FunFam" id="1.10.510.10:FF:000465">
    <property type="entry name" value="Non-specific serine/threonine protein kinase"/>
    <property type="match status" value="1"/>
</dbReference>
<feature type="compositionally biased region" description="Polar residues" evidence="13">
    <location>
        <begin position="154"/>
        <end position="173"/>
    </location>
</feature>
<evidence type="ECO:0000256" key="12">
    <source>
        <dbReference type="PROSITE-ProRule" id="PRU10141"/>
    </source>
</evidence>
<proteinExistence type="inferred from homology"/>
<evidence type="ECO:0000313" key="15">
    <source>
        <dbReference type="EMBL" id="CAI2378698.1"/>
    </source>
</evidence>
<keyword evidence="3" id="KW-0723">Serine/threonine-protein kinase</keyword>
<organism evidence="15 16">
    <name type="scientific">Euplotes crassus</name>
    <dbReference type="NCBI Taxonomy" id="5936"/>
    <lineage>
        <taxon>Eukaryota</taxon>
        <taxon>Sar</taxon>
        <taxon>Alveolata</taxon>
        <taxon>Ciliophora</taxon>
        <taxon>Intramacronucleata</taxon>
        <taxon>Spirotrichea</taxon>
        <taxon>Hypotrichia</taxon>
        <taxon>Euplotida</taxon>
        <taxon>Euplotidae</taxon>
        <taxon>Moneuplotes</taxon>
    </lineage>
</organism>
<evidence type="ECO:0000313" key="16">
    <source>
        <dbReference type="Proteomes" id="UP001295684"/>
    </source>
</evidence>
<dbReference type="AlphaFoldDB" id="A0AAD2D417"/>
<evidence type="ECO:0000256" key="8">
    <source>
        <dbReference type="ARBA" id="ARBA00022840"/>
    </source>
</evidence>
<dbReference type="GO" id="GO:0004674">
    <property type="term" value="F:protein serine/threonine kinase activity"/>
    <property type="evidence" value="ECO:0007669"/>
    <property type="project" value="UniProtKB-KW"/>
</dbReference>
<feature type="region of interest" description="Disordered" evidence="13">
    <location>
        <begin position="1"/>
        <end position="27"/>
    </location>
</feature>
<evidence type="ECO:0000256" key="9">
    <source>
        <dbReference type="ARBA" id="ARBA00047899"/>
    </source>
</evidence>
<feature type="compositionally biased region" description="Polar residues" evidence="13">
    <location>
        <begin position="1"/>
        <end position="13"/>
    </location>
</feature>
<evidence type="ECO:0000256" key="1">
    <source>
        <dbReference type="ARBA" id="ARBA00009903"/>
    </source>
</evidence>
<dbReference type="GO" id="GO:0005524">
    <property type="term" value="F:ATP binding"/>
    <property type="evidence" value="ECO:0007669"/>
    <property type="project" value="UniProtKB-UniRule"/>
</dbReference>
<accession>A0AAD2D417</accession>
<keyword evidence="16" id="KW-1185">Reference proteome</keyword>
<feature type="region of interest" description="Disordered" evidence="13">
    <location>
        <begin position="120"/>
        <end position="181"/>
    </location>
</feature>
<keyword evidence="7" id="KW-0418">Kinase</keyword>
<keyword evidence="4" id="KW-0597">Phosphoprotein</keyword>
<dbReference type="Proteomes" id="UP001295684">
    <property type="component" value="Unassembled WGS sequence"/>
</dbReference>
<dbReference type="PROSITE" id="PS50088">
    <property type="entry name" value="ANK_REPEAT"/>
    <property type="match status" value="1"/>
</dbReference>
<dbReference type="SMART" id="SM00220">
    <property type="entry name" value="S_TKc"/>
    <property type="match status" value="1"/>
</dbReference>
<evidence type="ECO:0000256" key="7">
    <source>
        <dbReference type="ARBA" id="ARBA00022777"/>
    </source>
</evidence>
<evidence type="ECO:0000256" key="10">
    <source>
        <dbReference type="ARBA" id="ARBA00048679"/>
    </source>
</evidence>
<feature type="region of interest" description="Disordered" evidence="13">
    <location>
        <begin position="57"/>
        <end position="76"/>
    </location>
</feature>
<dbReference type="Pfam" id="PF00069">
    <property type="entry name" value="Pkinase"/>
    <property type="match status" value="1"/>
</dbReference>
<dbReference type="InterPro" id="IPR036770">
    <property type="entry name" value="Ankyrin_rpt-contain_sf"/>
</dbReference>
<dbReference type="InterPro" id="IPR017441">
    <property type="entry name" value="Protein_kinase_ATP_BS"/>
</dbReference>
<feature type="region of interest" description="Disordered" evidence="13">
    <location>
        <begin position="632"/>
        <end position="659"/>
    </location>
</feature>
<dbReference type="InterPro" id="IPR000719">
    <property type="entry name" value="Prot_kinase_dom"/>
</dbReference>
<evidence type="ECO:0000256" key="2">
    <source>
        <dbReference type="ARBA" id="ARBA00012513"/>
    </source>
</evidence>
<dbReference type="PANTHER" id="PTHR24351">
    <property type="entry name" value="RIBOSOMAL PROTEIN S6 KINASE"/>
    <property type="match status" value="1"/>
</dbReference>
<dbReference type="FunFam" id="3.30.200.20:FF:000524">
    <property type="entry name" value="Non-specific serine/threonine protein kinase"/>
    <property type="match status" value="1"/>
</dbReference>
<keyword evidence="5" id="KW-0808">Transferase</keyword>
<dbReference type="EC" id="2.7.11.1" evidence="2"/>
<dbReference type="InterPro" id="IPR011009">
    <property type="entry name" value="Kinase-like_dom_sf"/>
</dbReference>
<feature type="region of interest" description="Disordered" evidence="13">
    <location>
        <begin position="353"/>
        <end position="383"/>
    </location>
</feature>
<sequence>MKRVSTRGNLKKSSSGRRNHSPLNILDSLTSPTKVSIKPVGVDDKKTGIKLNSIRTKRHVSPKSRLSGLPKKEKSLGHKKIRNNISQEFLGISKKLSKKKRNILAPKFAEVHFDASNYSTRMKERRKKISSRSKEPLGVSSKGYSTEPNKKLNSENSSIYSGHQTHSSNTSNLKHSEKSTTKISRGFTKINSSGNFSYKVKKSALAKNKTYAQRFMKTITQYSHMKVPTKKRRSKNNTTDKKPQNLDEIIQKRENKLSRRNRAINDHIQSKNTPILDLTITKTNINAPKIRITDSSGSAALKQTSMTTKSTMKRFDFDTARHSADTQGPTNINLMAVESVAGGTERQGISKAMRNTGSKKSKRKTRNAITEKKSQALQSTEDLKRVTCGDTGSSNFKEEIKIIEISESEEEIKCIDSSSNKNSLLQHPCSNHDLFCLLTKVGVNSSEILAYLKKFGAKELKDLVRLQNKADRSWTLLHYTSQLGLVSVMTYLINNCPNLDLNKISNEGQTPLHIAIESLNFNMIKFLISHKASLNTRDCKGRTPQDLLIERKLDYLIKVQEAETSTEEPSKKVWTVNISIHNIEEESLEGMFKGIRTYFDKKLSPKMDNNNSVLEPPSSVASSSFIGSEGHEETKYYKGESRPKATTDLGQPDMLSCTVSNAPTHRQRRYNIKGMGKATAEKKKQEKIGPKSFSVIKLLGTGSFGEVFLVEKRNSGKLYAMKVLKKDRIVKRNLTRYAMTERNVMSVSNHPFIVSLQYAFQTEDRLFLVMEYCPGGDLSNYLEAEEYFSEDRARLYLAEIILAIEDLHSRGIIFRDLKPDNIVLDKYGHCKLTDFGLSKEGLVEKEKVAKSFCGSYAYLAPEMVKKTGHGKNVDWYLLGVLLYEMLEGIPPFYDHDKDTLFKNILVSPVELGEELSEGAQDLILRLLQKDPEKRLGHQNGAQDIKDHPWFTKIDWKDVSKKRTFPPFPYLYKSKEEHLANLNLESIKAIQQYNNYFHNLNNDKNKAKANHLEDWSFWKASHI</sequence>
<dbReference type="InterPro" id="IPR045270">
    <property type="entry name" value="STKc_AGC"/>
</dbReference>
<feature type="binding site" evidence="12">
    <location>
        <position position="731"/>
    </location>
    <ligand>
        <name>ATP</name>
        <dbReference type="ChEBI" id="CHEBI:30616"/>
    </ligand>
</feature>
<dbReference type="SMART" id="SM00248">
    <property type="entry name" value="ANK"/>
    <property type="match status" value="2"/>
</dbReference>
<dbReference type="CDD" id="cd05123">
    <property type="entry name" value="STKc_AGC"/>
    <property type="match status" value="1"/>
</dbReference>
<feature type="compositionally biased region" description="Basic and acidic residues" evidence="13">
    <location>
        <begin position="238"/>
        <end position="247"/>
    </location>
</feature>
<evidence type="ECO:0000256" key="11">
    <source>
        <dbReference type="PROSITE-ProRule" id="PRU00023"/>
    </source>
</evidence>
<comment type="caution">
    <text evidence="15">The sequence shown here is derived from an EMBL/GenBank/DDBJ whole genome shotgun (WGS) entry which is preliminary data.</text>
</comment>
<dbReference type="EMBL" id="CAMPGE010020457">
    <property type="protein sequence ID" value="CAI2378698.1"/>
    <property type="molecule type" value="Genomic_DNA"/>
</dbReference>
<dbReference type="Pfam" id="PF12796">
    <property type="entry name" value="Ank_2"/>
    <property type="match status" value="1"/>
</dbReference>
<comment type="catalytic activity">
    <reaction evidence="10">
        <text>L-seryl-[protein] + ATP = O-phospho-L-seryl-[protein] + ADP + H(+)</text>
        <dbReference type="Rhea" id="RHEA:17989"/>
        <dbReference type="Rhea" id="RHEA-COMP:9863"/>
        <dbReference type="Rhea" id="RHEA-COMP:11604"/>
        <dbReference type="ChEBI" id="CHEBI:15378"/>
        <dbReference type="ChEBI" id="CHEBI:29999"/>
        <dbReference type="ChEBI" id="CHEBI:30616"/>
        <dbReference type="ChEBI" id="CHEBI:83421"/>
        <dbReference type="ChEBI" id="CHEBI:456216"/>
        <dbReference type="EC" id="2.7.11.1"/>
    </reaction>
</comment>
<evidence type="ECO:0000256" key="3">
    <source>
        <dbReference type="ARBA" id="ARBA00022527"/>
    </source>
</evidence>
<dbReference type="InterPro" id="IPR002110">
    <property type="entry name" value="Ankyrin_rpt"/>
</dbReference>
<comment type="similarity">
    <text evidence="1">Belongs to the protein kinase superfamily. AGC Ser/Thr protein kinase family.</text>
</comment>
<dbReference type="PROSITE" id="PS00107">
    <property type="entry name" value="PROTEIN_KINASE_ATP"/>
    <property type="match status" value="1"/>
</dbReference>
<dbReference type="SUPFAM" id="SSF48403">
    <property type="entry name" value="Ankyrin repeat"/>
    <property type="match status" value="1"/>
</dbReference>
<feature type="domain" description="Protein kinase" evidence="14">
    <location>
        <begin position="693"/>
        <end position="950"/>
    </location>
</feature>
<feature type="compositionally biased region" description="Basic residues" evidence="13">
    <location>
        <begin position="357"/>
        <end position="366"/>
    </location>
</feature>
<feature type="repeat" description="ANK" evidence="11">
    <location>
        <begin position="507"/>
        <end position="539"/>
    </location>
</feature>
<name>A0AAD2D417_EUPCR</name>
<dbReference type="Gene3D" id="3.30.200.20">
    <property type="entry name" value="Phosphorylase Kinase, domain 1"/>
    <property type="match status" value="1"/>
</dbReference>
<comment type="catalytic activity">
    <reaction evidence="9">
        <text>L-threonyl-[protein] + ATP = O-phospho-L-threonyl-[protein] + ADP + H(+)</text>
        <dbReference type="Rhea" id="RHEA:46608"/>
        <dbReference type="Rhea" id="RHEA-COMP:11060"/>
        <dbReference type="Rhea" id="RHEA-COMP:11605"/>
        <dbReference type="ChEBI" id="CHEBI:15378"/>
        <dbReference type="ChEBI" id="CHEBI:30013"/>
        <dbReference type="ChEBI" id="CHEBI:30616"/>
        <dbReference type="ChEBI" id="CHEBI:61977"/>
        <dbReference type="ChEBI" id="CHEBI:456216"/>
        <dbReference type="EC" id="2.7.11.1"/>
    </reaction>
</comment>
<dbReference type="SUPFAM" id="SSF56112">
    <property type="entry name" value="Protein kinase-like (PK-like)"/>
    <property type="match status" value="1"/>
</dbReference>
<keyword evidence="11" id="KW-0040">ANK repeat</keyword>
<evidence type="ECO:0000256" key="13">
    <source>
        <dbReference type="SAM" id="MobiDB-lite"/>
    </source>
</evidence>
<dbReference type="PROSITE" id="PS50011">
    <property type="entry name" value="PROTEIN_KINASE_DOM"/>
    <property type="match status" value="1"/>
</dbReference>
<evidence type="ECO:0000256" key="6">
    <source>
        <dbReference type="ARBA" id="ARBA00022741"/>
    </source>
</evidence>
<evidence type="ECO:0000256" key="5">
    <source>
        <dbReference type="ARBA" id="ARBA00022679"/>
    </source>
</evidence>
<feature type="region of interest" description="Disordered" evidence="13">
    <location>
        <begin position="225"/>
        <end position="247"/>
    </location>
</feature>
<evidence type="ECO:0000256" key="4">
    <source>
        <dbReference type="ARBA" id="ARBA00022553"/>
    </source>
</evidence>
<gene>
    <name evidence="15" type="ORF">ECRASSUSDP1_LOCUS20097</name>
</gene>
<keyword evidence="8 12" id="KW-0067">ATP-binding</keyword>
<dbReference type="Gene3D" id="1.25.40.20">
    <property type="entry name" value="Ankyrin repeat-containing domain"/>
    <property type="match status" value="1"/>
</dbReference>
<keyword evidence="6 12" id="KW-0547">Nucleotide-binding</keyword>